<dbReference type="InterPro" id="IPR051234">
    <property type="entry name" value="TAO_STE20_kinase"/>
</dbReference>
<proteinExistence type="inferred from homology"/>
<feature type="region of interest" description="Disordered" evidence="13">
    <location>
        <begin position="329"/>
        <end position="443"/>
    </location>
</feature>
<keyword evidence="6" id="KW-0418">Kinase</keyword>
<feature type="binding site" evidence="11">
    <location>
        <position position="62"/>
    </location>
    <ligand>
        <name>ATP</name>
        <dbReference type="ChEBI" id="CHEBI:30616"/>
    </ligand>
</feature>
<accession>A0ABN7T7N4</accession>
<evidence type="ECO:0000256" key="1">
    <source>
        <dbReference type="ARBA" id="ARBA00008874"/>
    </source>
</evidence>
<dbReference type="PANTHER" id="PTHR47167">
    <property type="entry name" value="SERINE/THREONINE-PROTEIN KINASE TAO1-LIKE PROTEIN"/>
    <property type="match status" value="1"/>
</dbReference>
<comment type="similarity">
    <text evidence="1">Belongs to the protein kinase superfamily. STE Ser/Thr protein kinase family. STE20 subfamily.</text>
</comment>
<keyword evidence="4" id="KW-0808">Transferase</keyword>
<keyword evidence="3" id="KW-0723">Serine/threonine-protein kinase</keyword>
<evidence type="ECO:0000256" key="4">
    <source>
        <dbReference type="ARBA" id="ARBA00022679"/>
    </source>
</evidence>
<evidence type="ECO:0000313" key="15">
    <source>
        <dbReference type="EMBL" id="CAG5112590.1"/>
    </source>
</evidence>
<evidence type="ECO:0000256" key="3">
    <source>
        <dbReference type="ARBA" id="ARBA00022527"/>
    </source>
</evidence>
<feature type="coiled-coil region" evidence="12">
    <location>
        <begin position="492"/>
        <end position="523"/>
    </location>
</feature>
<keyword evidence="7 11" id="KW-0067">ATP-binding</keyword>
<evidence type="ECO:0000256" key="12">
    <source>
        <dbReference type="SAM" id="Coils"/>
    </source>
</evidence>
<keyword evidence="8 12" id="KW-0175">Coiled coil</keyword>
<dbReference type="PROSITE" id="PS00107">
    <property type="entry name" value="PROTEIN_KINASE_ATP"/>
    <property type="match status" value="1"/>
</dbReference>
<evidence type="ECO:0000256" key="9">
    <source>
        <dbReference type="ARBA" id="ARBA00047899"/>
    </source>
</evidence>
<feature type="compositionally biased region" description="Acidic residues" evidence="13">
    <location>
        <begin position="354"/>
        <end position="364"/>
    </location>
</feature>
<dbReference type="EC" id="2.7.11.1" evidence="2"/>
<evidence type="ECO:0000256" key="8">
    <source>
        <dbReference type="ARBA" id="ARBA00023054"/>
    </source>
</evidence>
<dbReference type="InterPro" id="IPR000719">
    <property type="entry name" value="Prot_kinase_dom"/>
</dbReference>
<gene>
    <name evidence="15" type="ORF">OKIOD_LOCUS15553</name>
</gene>
<dbReference type="PROSITE" id="PS00108">
    <property type="entry name" value="PROTEIN_KINASE_ST"/>
    <property type="match status" value="1"/>
</dbReference>
<dbReference type="InterPro" id="IPR017441">
    <property type="entry name" value="Protein_kinase_ATP_BS"/>
</dbReference>
<dbReference type="PANTHER" id="PTHR47167:SF4">
    <property type="entry name" value="SERINE_THREONINE-PROTEIN KINASE TAO"/>
    <property type="match status" value="1"/>
</dbReference>
<sequence>MNAFTLSRGPSKEDKKYFTSGDPDTLFSDLQEIGHGAFGAVYCALDERPKSATRGQNVAIKKMSYSGKSEKFTDIVHEIKLLERLKHKNIVRLEECFLKDKDHMVWIVMEYCLGSASDLVDVQPGRLLESEVAQIIRDVLHGLSYLHSNEIIHRDIKAGNILLSENGLAKVADFGSASNKSSANSFVGSPYWMAPEVILAMESGRYTGAVDLWSLGITCIEIADRKPPMFTQNAMAALYQIAQSDAPTLDQNADWSHTFHSFLSCLLKKNPEERFTATEALQHSWFKDNRENPQELVELIDRTKRLVREQDEKQITMQYKKMLRIYKGGDPLSNIPRDGSMRSNSSNPISEDRSSDEEEEDDDQMSYLQSSTSSAASDKSAFPLNHSLSRPPTIRPIRNTQPQQQQHGGGVDHFSGMPPIYSVSSGSRASGPQDFSQGPLGNGLSTIRPVTLMRKQEEERIKVSAFREQMGNYKKMRQSHRAMMQNLESTLSSEMENHQRTLQNELNNMRKKHQKDRQKLANRRLQSIERLEKEGEQELRAFDRLLFQKKKARKSRWRKSSATKCDEQINAGERESFQLASREINKNSALVELKQSI</sequence>
<evidence type="ECO:0000256" key="13">
    <source>
        <dbReference type="SAM" id="MobiDB-lite"/>
    </source>
</evidence>
<dbReference type="InterPro" id="IPR011009">
    <property type="entry name" value="Kinase-like_dom_sf"/>
</dbReference>
<dbReference type="InterPro" id="IPR008271">
    <property type="entry name" value="Ser/Thr_kinase_AS"/>
</dbReference>
<dbReference type="Pfam" id="PF00069">
    <property type="entry name" value="Pkinase"/>
    <property type="match status" value="1"/>
</dbReference>
<evidence type="ECO:0000256" key="7">
    <source>
        <dbReference type="ARBA" id="ARBA00022840"/>
    </source>
</evidence>
<evidence type="ECO:0000256" key="2">
    <source>
        <dbReference type="ARBA" id="ARBA00012513"/>
    </source>
</evidence>
<evidence type="ECO:0000259" key="14">
    <source>
        <dbReference type="PROSITE" id="PS50011"/>
    </source>
</evidence>
<dbReference type="Proteomes" id="UP001158576">
    <property type="component" value="Chromosome 2"/>
</dbReference>
<feature type="compositionally biased region" description="Polar residues" evidence="13">
    <location>
        <begin position="422"/>
        <end position="436"/>
    </location>
</feature>
<dbReference type="SUPFAM" id="SSF56112">
    <property type="entry name" value="Protein kinase-like (PK-like)"/>
    <property type="match status" value="1"/>
</dbReference>
<dbReference type="Gene3D" id="3.30.200.20">
    <property type="entry name" value="Phosphorylase Kinase, domain 1"/>
    <property type="match status" value="1"/>
</dbReference>
<evidence type="ECO:0000256" key="10">
    <source>
        <dbReference type="ARBA" id="ARBA00048679"/>
    </source>
</evidence>
<evidence type="ECO:0000256" key="6">
    <source>
        <dbReference type="ARBA" id="ARBA00022777"/>
    </source>
</evidence>
<reference evidence="15 16" key="1">
    <citation type="submission" date="2021-04" db="EMBL/GenBank/DDBJ databases">
        <authorList>
            <person name="Bliznina A."/>
        </authorList>
    </citation>
    <scope>NUCLEOTIDE SEQUENCE [LARGE SCALE GENOMIC DNA]</scope>
</reference>
<keyword evidence="16" id="KW-1185">Reference proteome</keyword>
<comment type="catalytic activity">
    <reaction evidence="10">
        <text>L-seryl-[protein] + ATP = O-phospho-L-seryl-[protein] + ADP + H(+)</text>
        <dbReference type="Rhea" id="RHEA:17989"/>
        <dbReference type="Rhea" id="RHEA-COMP:9863"/>
        <dbReference type="Rhea" id="RHEA-COMP:11604"/>
        <dbReference type="ChEBI" id="CHEBI:15378"/>
        <dbReference type="ChEBI" id="CHEBI:29999"/>
        <dbReference type="ChEBI" id="CHEBI:30616"/>
        <dbReference type="ChEBI" id="CHEBI:83421"/>
        <dbReference type="ChEBI" id="CHEBI:456216"/>
        <dbReference type="EC" id="2.7.11.1"/>
    </reaction>
</comment>
<comment type="catalytic activity">
    <reaction evidence="9">
        <text>L-threonyl-[protein] + ATP = O-phospho-L-threonyl-[protein] + ADP + H(+)</text>
        <dbReference type="Rhea" id="RHEA:46608"/>
        <dbReference type="Rhea" id="RHEA-COMP:11060"/>
        <dbReference type="Rhea" id="RHEA-COMP:11605"/>
        <dbReference type="ChEBI" id="CHEBI:15378"/>
        <dbReference type="ChEBI" id="CHEBI:30013"/>
        <dbReference type="ChEBI" id="CHEBI:30616"/>
        <dbReference type="ChEBI" id="CHEBI:61977"/>
        <dbReference type="ChEBI" id="CHEBI:456216"/>
        <dbReference type="EC" id="2.7.11.1"/>
    </reaction>
</comment>
<keyword evidence="5 11" id="KW-0547">Nucleotide-binding</keyword>
<protein>
    <recommendedName>
        <fullName evidence="2">non-specific serine/threonine protein kinase</fullName>
        <ecNumber evidence="2">2.7.11.1</ecNumber>
    </recommendedName>
</protein>
<evidence type="ECO:0000313" key="16">
    <source>
        <dbReference type="Proteomes" id="UP001158576"/>
    </source>
</evidence>
<feature type="domain" description="Protein kinase" evidence="14">
    <location>
        <begin position="27"/>
        <end position="286"/>
    </location>
</feature>
<organism evidence="15 16">
    <name type="scientific">Oikopleura dioica</name>
    <name type="common">Tunicate</name>
    <dbReference type="NCBI Taxonomy" id="34765"/>
    <lineage>
        <taxon>Eukaryota</taxon>
        <taxon>Metazoa</taxon>
        <taxon>Chordata</taxon>
        <taxon>Tunicata</taxon>
        <taxon>Appendicularia</taxon>
        <taxon>Copelata</taxon>
        <taxon>Oikopleuridae</taxon>
        <taxon>Oikopleura</taxon>
    </lineage>
</organism>
<evidence type="ECO:0000256" key="11">
    <source>
        <dbReference type="PROSITE-ProRule" id="PRU10141"/>
    </source>
</evidence>
<dbReference type="EMBL" id="OU015567">
    <property type="protein sequence ID" value="CAG5112590.1"/>
    <property type="molecule type" value="Genomic_DNA"/>
</dbReference>
<dbReference type="PROSITE" id="PS50011">
    <property type="entry name" value="PROTEIN_KINASE_DOM"/>
    <property type="match status" value="1"/>
</dbReference>
<evidence type="ECO:0000256" key="5">
    <source>
        <dbReference type="ARBA" id="ARBA00022741"/>
    </source>
</evidence>
<dbReference type="Gene3D" id="1.10.510.10">
    <property type="entry name" value="Transferase(Phosphotransferase) domain 1"/>
    <property type="match status" value="1"/>
</dbReference>
<feature type="compositionally biased region" description="Low complexity" evidence="13">
    <location>
        <begin position="366"/>
        <end position="381"/>
    </location>
</feature>
<dbReference type="SMART" id="SM00220">
    <property type="entry name" value="S_TKc"/>
    <property type="match status" value="1"/>
</dbReference>
<name>A0ABN7T7N4_OIKDI</name>